<dbReference type="Pfam" id="PF08378">
    <property type="entry name" value="NERD"/>
    <property type="match status" value="1"/>
</dbReference>
<reference evidence="4 5" key="1">
    <citation type="submission" date="2014-12" db="EMBL/GenBank/DDBJ databases">
        <title>Genome sequencing of Arthrobacter phenanthrenivorans SWC37.</title>
        <authorList>
            <person name="Tan P.W."/>
            <person name="Chan K.-G."/>
        </authorList>
    </citation>
    <scope>NUCLEOTIDE SEQUENCE [LARGE SCALE GENOMIC DNA]</scope>
    <source>
        <strain evidence="4 5">SWC37</strain>
    </source>
</reference>
<organism evidence="4 5">
    <name type="scientific">Pseudarthrobacter phenanthrenivorans</name>
    <name type="common">Arthrobacter phenanthrenivorans</name>
    <dbReference type="NCBI Taxonomy" id="361575"/>
    <lineage>
        <taxon>Bacteria</taxon>
        <taxon>Bacillati</taxon>
        <taxon>Actinomycetota</taxon>
        <taxon>Actinomycetes</taxon>
        <taxon>Micrococcales</taxon>
        <taxon>Micrococcaceae</taxon>
        <taxon>Pseudarthrobacter</taxon>
    </lineage>
</organism>
<feature type="domain" description="NERD" evidence="3">
    <location>
        <begin position="37"/>
        <end position="150"/>
    </location>
</feature>
<protein>
    <submittedName>
        <fullName evidence="4">NERD nuclease</fullName>
    </submittedName>
</protein>
<sequence>MGAGDGAAEQSRLAAERVARLKRQLDEAERCTKAWDAGSVGERVVADKLSELVPRGWYVLHDVHWPGRPKANLDHVLVGPGGVVVVDSKNWTGEVRVASGVLWQGRYARTQAVEGALAQCAAVASVLPPPHRRLVRPLICMAAQPDLFGVTASDVAVAGSQRVVDAIAALPAVLDQQAVVGLYEQLGQLLTHEQEPGITALRNVRPGTVVRPAGALPPAGPAVAPDVEAPHVQSPHGGLRPSQGAGRSHSRARHPAGRGLPPKGNQAGRDAEKQAAQHPAKQAGHRAAKPAGQHTADHAGRGRHGRNSKAQQPAGTSGAKLALLAAFVIFAVYILPYLGR</sequence>
<keyword evidence="2" id="KW-1133">Transmembrane helix</keyword>
<gene>
    <name evidence="4" type="ORF">RM50_03900</name>
</gene>
<evidence type="ECO:0000256" key="2">
    <source>
        <dbReference type="SAM" id="Phobius"/>
    </source>
</evidence>
<evidence type="ECO:0000259" key="3">
    <source>
        <dbReference type="PROSITE" id="PS50965"/>
    </source>
</evidence>
<dbReference type="PROSITE" id="PS50965">
    <property type="entry name" value="NERD"/>
    <property type="match status" value="1"/>
</dbReference>
<feature type="transmembrane region" description="Helical" evidence="2">
    <location>
        <begin position="321"/>
        <end position="339"/>
    </location>
</feature>
<name>A0A0B4EQD8_PSEPS</name>
<keyword evidence="2" id="KW-0472">Membrane</keyword>
<dbReference type="InterPro" id="IPR011528">
    <property type="entry name" value="NERD"/>
</dbReference>
<feature type="region of interest" description="Disordered" evidence="1">
    <location>
        <begin position="212"/>
        <end position="314"/>
    </location>
</feature>
<comment type="caution">
    <text evidence="4">The sequence shown here is derived from an EMBL/GenBank/DDBJ whole genome shotgun (WGS) entry which is preliminary data.</text>
</comment>
<proteinExistence type="predicted"/>
<dbReference type="Proteomes" id="UP000031196">
    <property type="component" value="Unassembled WGS sequence"/>
</dbReference>
<feature type="compositionally biased region" description="Low complexity" evidence="1">
    <location>
        <begin position="212"/>
        <end position="227"/>
    </location>
</feature>
<evidence type="ECO:0000313" key="4">
    <source>
        <dbReference type="EMBL" id="KIC68928.1"/>
    </source>
</evidence>
<keyword evidence="2" id="KW-0812">Transmembrane</keyword>
<evidence type="ECO:0000256" key="1">
    <source>
        <dbReference type="SAM" id="MobiDB-lite"/>
    </source>
</evidence>
<dbReference type="OrthoDB" id="4246706at2"/>
<dbReference type="AlphaFoldDB" id="A0A0B4EQD8"/>
<dbReference type="RefSeq" id="WP_043450161.1">
    <property type="nucleotide sequence ID" value="NZ_JWTB01000007.1"/>
</dbReference>
<dbReference type="EMBL" id="JWTB01000007">
    <property type="protein sequence ID" value="KIC68928.1"/>
    <property type="molecule type" value="Genomic_DNA"/>
</dbReference>
<accession>A0A0B4EQD8</accession>
<evidence type="ECO:0000313" key="5">
    <source>
        <dbReference type="Proteomes" id="UP000031196"/>
    </source>
</evidence>